<dbReference type="InterPro" id="IPR044660">
    <property type="entry name" value="IBH1-like"/>
</dbReference>
<evidence type="ECO:0000256" key="4">
    <source>
        <dbReference type="ARBA" id="ARBA00023163"/>
    </source>
</evidence>
<organism evidence="7 8">
    <name type="scientific">Acorus gramineus</name>
    <name type="common">Dwarf sweet flag</name>
    <dbReference type="NCBI Taxonomy" id="55184"/>
    <lineage>
        <taxon>Eukaryota</taxon>
        <taxon>Viridiplantae</taxon>
        <taxon>Streptophyta</taxon>
        <taxon>Embryophyta</taxon>
        <taxon>Tracheophyta</taxon>
        <taxon>Spermatophyta</taxon>
        <taxon>Magnoliopsida</taxon>
        <taxon>Liliopsida</taxon>
        <taxon>Acoraceae</taxon>
        <taxon>Acorus</taxon>
    </lineage>
</organism>
<comment type="similarity">
    <text evidence="2">Belongs to the bHLH protein family.</text>
</comment>
<dbReference type="GO" id="GO:0006355">
    <property type="term" value="P:regulation of DNA-templated transcription"/>
    <property type="evidence" value="ECO:0007669"/>
    <property type="project" value="InterPro"/>
</dbReference>
<dbReference type="InterPro" id="IPR059002">
    <property type="entry name" value="IBH1_N"/>
</dbReference>
<proteinExistence type="inferred from homology"/>
<keyword evidence="5" id="KW-0539">Nucleus</keyword>
<evidence type="ECO:0000259" key="6">
    <source>
        <dbReference type="PROSITE" id="PS50888"/>
    </source>
</evidence>
<dbReference type="InterPro" id="IPR011598">
    <property type="entry name" value="bHLH_dom"/>
</dbReference>
<keyword evidence="4" id="KW-0804">Transcription</keyword>
<evidence type="ECO:0000256" key="3">
    <source>
        <dbReference type="ARBA" id="ARBA00023015"/>
    </source>
</evidence>
<evidence type="ECO:0000256" key="1">
    <source>
        <dbReference type="ARBA" id="ARBA00004123"/>
    </source>
</evidence>
<evidence type="ECO:0000313" key="7">
    <source>
        <dbReference type="EMBL" id="KAK1274876.1"/>
    </source>
</evidence>
<dbReference type="InterPro" id="IPR036638">
    <property type="entry name" value="HLH_DNA-bd_sf"/>
</dbReference>
<keyword evidence="8" id="KW-1185">Reference proteome</keyword>
<protein>
    <recommendedName>
        <fullName evidence="6">BHLH domain-containing protein</fullName>
    </recommendedName>
</protein>
<accession>A0AAV9BEN6</accession>
<gene>
    <name evidence="7" type="ORF">QJS04_geneDACA003931</name>
</gene>
<comment type="caution">
    <text evidence="7">The sequence shown here is derived from an EMBL/GenBank/DDBJ whole genome shotgun (WGS) entry which is preliminary data.</text>
</comment>
<reference evidence="7" key="1">
    <citation type="journal article" date="2023" name="Nat. Commun.">
        <title>Diploid and tetraploid genomes of Acorus and the evolution of monocots.</title>
        <authorList>
            <person name="Ma L."/>
            <person name="Liu K.W."/>
            <person name="Li Z."/>
            <person name="Hsiao Y.Y."/>
            <person name="Qi Y."/>
            <person name="Fu T."/>
            <person name="Tang G.D."/>
            <person name="Zhang D."/>
            <person name="Sun W.H."/>
            <person name="Liu D.K."/>
            <person name="Li Y."/>
            <person name="Chen G.Z."/>
            <person name="Liu X.D."/>
            <person name="Liao X.Y."/>
            <person name="Jiang Y.T."/>
            <person name="Yu X."/>
            <person name="Hao Y."/>
            <person name="Huang J."/>
            <person name="Zhao X.W."/>
            <person name="Ke S."/>
            <person name="Chen Y.Y."/>
            <person name="Wu W.L."/>
            <person name="Hsu J.L."/>
            <person name="Lin Y.F."/>
            <person name="Huang M.D."/>
            <person name="Li C.Y."/>
            <person name="Huang L."/>
            <person name="Wang Z.W."/>
            <person name="Zhao X."/>
            <person name="Zhong W.Y."/>
            <person name="Peng D.H."/>
            <person name="Ahmad S."/>
            <person name="Lan S."/>
            <person name="Zhang J.S."/>
            <person name="Tsai W.C."/>
            <person name="Van de Peer Y."/>
            <person name="Liu Z.J."/>
        </authorList>
    </citation>
    <scope>NUCLEOTIDE SEQUENCE</scope>
    <source>
        <strain evidence="7">SCP</strain>
    </source>
</reference>
<dbReference type="EMBL" id="JAUJYN010000003">
    <property type="protein sequence ID" value="KAK1274876.1"/>
    <property type="molecule type" value="Genomic_DNA"/>
</dbReference>
<dbReference type="Pfam" id="PF26576">
    <property type="entry name" value="IBH1_N"/>
    <property type="match status" value="1"/>
</dbReference>
<dbReference type="PANTHER" id="PTHR33124:SF5">
    <property type="entry name" value="TRANSCRIPTION FACTOR IBH1-LIKE 1"/>
    <property type="match status" value="1"/>
</dbReference>
<dbReference type="SUPFAM" id="SSF47459">
    <property type="entry name" value="HLH, helix-loop-helix DNA-binding domain"/>
    <property type="match status" value="1"/>
</dbReference>
<keyword evidence="3" id="KW-0805">Transcription regulation</keyword>
<dbReference type="CDD" id="cd11444">
    <property type="entry name" value="bHLH_AtIBH1_like"/>
    <property type="match status" value="1"/>
</dbReference>
<evidence type="ECO:0000256" key="2">
    <source>
        <dbReference type="ARBA" id="ARBA00005510"/>
    </source>
</evidence>
<feature type="domain" description="BHLH" evidence="6">
    <location>
        <begin position="107"/>
        <end position="156"/>
    </location>
</feature>
<dbReference type="GO" id="GO:0000976">
    <property type="term" value="F:transcription cis-regulatory region binding"/>
    <property type="evidence" value="ECO:0007669"/>
    <property type="project" value="UniProtKB-ARBA"/>
</dbReference>
<evidence type="ECO:0000313" key="8">
    <source>
        <dbReference type="Proteomes" id="UP001179952"/>
    </source>
</evidence>
<sequence length="172" mass="19170">MQATMAFKKAFLHKMLQGLQLSLPPSGNMSLVERKEAVKASSDVAMAFARDGANWSRAIIANLSREGKTKSLVRNLLGKDFERFNKPCYTSKKLTSKKILKRSYQARRTMRKSSAGSIGRSLVKTRTRVLRRVVPGGDSLDELSLLGETVDYIVSLKAQVDLMQSIAVLNHR</sequence>
<dbReference type="AlphaFoldDB" id="A0AAV9BEN6"/>
<evidence type="ECO:0000256" key="5">
    <source>
        <dbReference type="ARBA" id="ARBA00023242"/>
    </source>
</evidence>
<dbReference type="GO" id="GO:0005634">
    <property type="term" value="C:nucleus"/>
    <property type="evidence" value="ECO:0007669"/>
    <property type="project" value="UniProtKB-SubCell"/>
</dbReference>
<name>A0AAV9BEN6_ACOGR</name>
<comment type="subcellular location">
    <subcellularLocation>
        <location evidence="1">Nucleus</location>
    </subcellularLocation>
</comment>
<reference evidence="7" key="2">
    <citation type="submission" date="2023-06" db="EMBL/GenBank/DDBJ databases">
        <authorList>
            <person name="Ma L."/>
            <person name="Liu K.-W."/>
            <person name="Li Z."/>
            <person name="Hsiao Y.-Y."/>
            <person name="Qi Y."/>
            <person name="Fu T."/>
            <person name="Tang G."/>
            <person name="Zhang D."/>
            <person name="Sun W.-H."/>
            <person name="Liu D.-K."/>
            <person name="Li Y."/>
            <person name="Chen G.-Z."/>
            <person name="Liu X.-D."/>
            <person name="Liao X.-Y."/>
            <person name="Jiang Y.-T."/>
            <person name="Yu X."/>
            <person name="Hao Y."/>
            <person name="Huang J."/>
            <person name="Zhao X.-W."/>
            <person name="Ke S."/>
            <person name="Chen Y.-Y."/>
            <person name="Wu W.-L."/>
            <person name="Hsu J.-L."/>
            <person name="Lin Y.-F."/>
            <person name="Huang M.-D."/>
            <person name="Li C.-Y."/>
            <person name="Huang L."/>
            <person name="Wang Z.-W."/>
            <person name="Zhao X."/>
            <person name="Zhong W.-Y."/>
            <person name="Peng D.-H."/>
            <person name="Ahmad S."/>
            <person name="Lan S."/>
            <person name="Zhang J.-S."/>
            <person name="Tsai W.-C."/>
            <person name="Van De Peer Y."/>
            <person name="Liu Z.-J."/>
        </authorList>
    </citation>
    <scope>NUCLEOTIDE SEQUENCE</scope>
    <source>
        <strain evidence="7">SCP</strain>
        <tissue evidence="7">Leaves</tissue>
    </source>
</reference>
<dbReference type="GO" id="GO:0046983">
    <property type="term" value="F:protein dimerization activity"/>
    <property type="evidence" value="ECO:0007669"/>
    <property type="project" value="InterPro"/>
</dbReference>
<dbReference type="InterPro" id="IPR044549">
    <property type="entry name" value="bHLH_AtIBH1-like"/>
</dbReference>
<dbReference type="PROSITE" id="PS50888">
    <property type="entry name" value="BHLH"/>
    <property type="match status" value="1"/>
</dbReference>
<dbReference type="Proteomes" id="UP001179952">
    <property type="component" value="Unassembled WGS sequence"/>
</dbReference>
<dbReference type="PANTHER" id="PTHR33124">
    <property type="entry name" value="TRANSCRIPTION FACTOR IBH1-LIKE 1"/>
    <property type="match status" value="1"/>
</dbReference>